<dbReference type="Pfam" id="PF14743">
    <property type="entry name" value="DNA_ligase_OB_2"/>
    <property type="match status" value="1"/>
</dbReference>
<dbReference type="EMBL" id="MT143896">
    <property type="protein sequence ID" value="QJB05202.1"/>
    <property type="molecule type" value="Genomic_DNA"/>
</dbReference>
<evidence type="ECO:0000256" key="1">
    <source>
        <dbReference type="ARBA" id="ARBA00001968"/>
    </source>
</evidence>
<dbReference type="InterPro" id="IPR050326">
    <property type="entry name" value="NAD_dep_DNA_ligaseB"/>
</dbReference>
<accession>A0A6M3MK56</accession>
<dbReference type="AlphaFoldDB" id="A0A6M3MK56"/>
<gene>
    <name evidence="7" type="ORF">MM171A00102_0004</name>
    <name evidence="8" type="ORF">MM171B00096_0012</name>
</gene>
<dbReference type="PANTHER" id="PTHR47810">
    <property type="entry name" value="DNA LIGASE"/>
    <property type="match status" value="1"/>
</dbReference>
<evidence type="ECO:0000256" key="5">
    <source>
        <dbReference type="ARBA" id="ARBA00023204"/>
    </source>
</evidence>
<dbReference type="PROSITE" id="PS50160">
    <property type="entry name" value="DNA_LIGASE_A3"/>
    <property type="match status" value="1"/>
</dbReference>
<dbReference type="GO" id="GO:0006310">
    <property type="term" value="P:DNA recombination"/>
    <property type="evidence" value="ECO:0007669"/>
    <property type="project" value="InterPro"/>
</dbReference>
<dbReference type="SUPFAM" id="SSF56091">
    <property type="entry name" value="DNA ligase/mRNA capping enzyme, catalytic domain"/>
    <property type="match status" value="1"/>
</dbReference>
<comment type="cofactor">
    <cofactor evidence="1">
        <name>a divalent metal cation</name>
        <dbReference type="ChEBI" id="CHEBI:60240"/>
    </cofactor>
</comment>
<evidence type="ECO:0000313" key="8">
    <source>
        <dbReference type="EMBL" id="QJB05202.1"/>
    </source>
</evidence>
<feature type="domain" description="ATP-dependent DNA ligase family profile" evidence="6">
    <location>
        <begin position="95"/>
        <end position="203"/>
    </location>
</feature>
<dbReference type="GO" id="GO:0006281">
    <property type="term" value="P:DNA repair"/>
    <property type="evidence" value="ECO:0007669"/>
    <property type="project" value="UniProtKB-KW"/>
</dbReference>
<reference evidence="8" key="1">
    <citation type="submission" date="2020-03" db="EMBL/GenBank/DDBJ databases">
        <title>The deep terrestrial virosphere.</title>
        <authorList>
            <person name="Holmfeldt K."/>
            <person name="Nilsson E."/>
            <person name="Simone D."/>
            <person name="Lopez-Fernandez M."/>
            <person name="Wu X."/>
            <person name="de Brujin I."/>
            <person name="Lundin D."/>
            <person name="Andersson A."/>
            <person name="Bertilsson S."/>
            <person name="Dopson M."/>
        </authorList>
    </citation>
    <scope>NUCLEOTIDE SEQUENCE</scope>
    <source>
        <strain evidence="7">MM171A00102</strain>
        <strain evidence="8">MM171B00096</strain>
    </source>
</reference>
<dbReference type="GO" id="GO:0005524">
    <property type="term" value="F:ATP binding"/>
    <property type="evidence" value="ECO:0007669"/>
    <property type="project" value="InterPro"/>
</dbReference>
<keyword evidence="2 8" id="KW-0436">Ligase</keyword>
<keyword evidence="4" id="KW-0227">DNA damage</keyword>
<evidence type="ECO:0000313" key="7">
    <source>
        <dbReference type="EMBL" id="QJB01445.1"/>
    </source>
</evidence>
<dbReference type="InterPro" id="IPR012310">
    <property type="entry name" value="DNA_ligase_ATP-dep_cent"/>
</dbReference>
<dbReference type="Gene3D" id="2.40.50.140">
    <property type="entry name" value="Nucleic acid-binding proteins"/>
    <property type="match status" value="1"/>
</dbReference>
<evidence type="ECO:0000256" key="4">
    <source>
        <dbReference type="ARBA" id="ARBA00022763"/>
    </source>
</evidence>
<dbReference type="GO" id="GO:0006260">
    <property type="term" value="P:DNA replication"/>
    <property type="evidence" value="ECO:0007669"/>
    <property type="project" value="UniProtKB-KW"/>
</dbReference>
<dbReference type="Gene3D" id="3.30.470.30">
    <property type="entry name" value="DNA ligase/mRNA capping enzyme"/>
    <property type="match status" value="1"/>
</dbReference>
<dbReference type="Gene3D" id="3.30.1490.70">
    <property type="match status" value="1"/>
</dbReference>
<proteinExistence type="predicted"/>
<organism evidence="8">
    <name type="scientific">viral metagenome</name>
    <dbReference type="NCBI Taxonomy" id="1070528"/>
    <lineage>
        <taxon>unclassified sequences</taxon>
        <taxon>metagenomes</taxon>
        <taxon>organismal metagenomes</taxon>
    </lineage>
</organism>
<keyword evidence="5" id="KW-0234">DNA repair</keyword>
<dbReference type="SUPFAM" id="SSF50249">
    <property type="entry name" value="Nucleic acid-binding proteins"/>
    <property type="match status" value="1"/>
</dbReference>
<evidence type="ECO:0000256" key="3">
    <source>
        <dbReference type="ARBA" id="ARBA00022705"/>
    </source>
</evidence>
<dbReference type="GO" id="GO:0003910">
    <property type="term" value="F:DNA ligase (ATP) activity"/>
    <property type="evidence" value="ECO:0007669"/>
    <property type="project" value="InterPro"/>
</dbReference>
<dbReference type="InterPro" id="IPR029319">
    <property type="entry name" value="DNA_ligase_OB"/>
</dbReference>
<dbReference type="PANTHER" id="PTHR47810:SF1">
    <property type="entry name" value="DNA LIGASE B"/>
    <property type="match status" value="1"/>
</dbReference>
<dbReference type="EMBL" id="MT143709">
    <property type="protein sequence ID" value="QJB01445.1"/>
    <property type="molecule type" value="Genomic_DNA"/>
</dbReference>
<keyword evidence="3" id="KW-0235">DNA replication</keyword>
<evidence type="ECO:0000256" key="2">
    <source>
        <dbReference type="ARBA" id="ARBA00022598"/>
    </source>
</evidence>
<protein>
    <submittedName>
        <fullName evidence="8">Putative DNA ligase domain protein</fullName>
    </submittedName>
</protein>
<dbReference type="Pfam" id="PF01068">
    <property type="entry name" value="DNA_ligase_A_M"/>
    <property type="match status" value="1"/>
</dbReference>
<name>A0A6M3MK56_9ZZZZ</name>
<dbReference type="InterPro" id="IPR012340">
    <property type="entry name" value="NA-bd_OB-fold"/>
</dbReference>
<sequence length="297" mass="33553">MTPKKPMLACDAPADLQFPLIVSPKLDGIRCTVWPDKPLTRSLKDIPNRHVRGTLQRARMPAVFDGELVVGAANHPDVYRSTTSGVMSHEGQPDFSFHVFDWVPVDTPSVPFSLRLARLQERTSTVTAFHPWFKLLEQVWINNLAQLVAYEAKVLADGYEGLITRHPDGVYKHGRSTAKEQGMLKVKRFKDTELEVVGTVEMLHNQNEATLNELGHTQRSSAKAGKVASGMLGALVCRWEDTTVEVGTGFTQAQRIEFWQRRDELVGQLAKVKYFEQGMKDKPRHPVWLGWRDRADL</sequence>
<evidence type="ECO:0000259" key="6">
    <source>
        <dbReference type="PROSITE" id="PS50160"/>
    </source>
</evidence>